<dbReference type="InterPro" id="IPR001567">
    <property type="entry name" value="Pept_M3A_M3B_dom"/>
</dbReference>
<keyword evidence="2 6" id="KW-0479">Metal-binding</keyword>
<evidence type="ECO:0000256" key="1">
    <source>
        <dbReference type="ARBA" id="ARBA00022670"/>
    </source>
</evidence>
<evidence type="ECO:0000256" key="5">
    <source>
        <dbReference type="ARBA" id="ARBA00023049"/>
    </source>
</evidence>
<feature type="domain" description="Peptidase M3A/M3B catalytic" evidence="7">
    <location>
        <begin position="206"/>
        <end position="586"/>
    </location>
</feature>
<keyword evidence="1 6" id="KW-0645">Protease</keyword>
<dbReference type="InterPro" id="IPR004438">
    <property type="entry name" value="Peptidase_M3B"/>
</dbReference>
<dbReference type="PANTHER" id="PTHR11804:SF84">
    <property type="entry name" value="SACCHAROLYSIN"/>
    <property type="match status" value="1"/>
</dbReference>
<dbReference type="EC" id="3.4.24.-" evidence="6"/>
<evidence type="ECO:0000259" key="7">
    <source>
        <dbReference type="Pfam" id="PF01432"/>
    </source>
</evidence>
<dbReference type="NCBIfam" id="TIGR00181">
    <property type="entry name" value="pepF"/>
    <property type="match status" value="1"/>
</dbReference>
<evidence type="ECO:0000259" key="8">
    <source>
        <dbReference type="Pfam" id="PF08439"/>
    </source>
</evidence>
<feature type="domain" description="Oligopeptidase F N-terminal" evidence="8">
    <location>
        <begin position="116"/>
        <end position="182"/>
    </location>
</feature>
<evidence type="ECO:0000313" key="9">
    <source>
        <dbReference type="EMBL" id="MCC2129777.1"/>
    </source>
</evidence>
<dbReference type="GO" id="GO:0004222">
    <property type="term" value="F:metalloendopeptidase activity"/>
    <property type="evidence" value="ECO:0007669"/>
    <property type="project" value="UniProtKB-UniRule"/>
</dbReference>
<dbReference type="GO" id="GO:0006518">
    <property type="term" value="P:peptide metabolic process"/>
    <property type="evidence" value="ECO:0007669"/>
    <property type="project" value="TreeGrafter"/>
</dbReference>
<evidence type="ECO:0000256" key="3">
    <source>
        <dbReference type="ARBA" id="ARBA00022801"/>
    </source>
</evidence>
<dbReference type="InterPro" id="IPR013647">
    <property type="entry name" value="OligopepF_N_dom"/>
</dbReference>
<dbReference type="InterPro" id="IPR045090">
    <property type="entry name" value="Pept_M3A_M3B"/>
</dbReference>
<evidence type="ECO:0000256" key="4">
    <source>
        <dbReference type="ARBA" id="ARBA00022833"/>
    </source>
</evidence>
<dbReference type="InterPro" id="IPR042088">
    <property type="entry name" value="OligoPept_F_C"/>
</dbReference>
<dbReference type="Gene3D" id="1.10.1370.20">
    <property type="entry name" value="Oligoendopeptidase f, C-terminal domain"/>
    <property type="match status" value="1"/>
</dbReference>
<sequence length="599" mass="67637">MTNQTIPKRSEVPEEMTWNLKDMFASDEAWMTEYEAMKAFPAKIAAFQGTLARSAGDLLAWFRLQDEIELRLSVLMGYASCKGDEDTGNSFYQDVRGKAMNVYVSIASAAAFATPEIMAIPEETLNGFYAQEPELETYRRSLYQIRRRKDHILSPAEERLLASAGEMANASENIAGVFRNADQIFPDVTDSQGSVHPLTDATFVPLLTSPDRELRRRAFETYYKQLGQYKNTIAATLDGQFKQLCFFANARHYDSTIQASLDATEVPVPVYMNLIEAVHNNLDKMYRYVALRKKLLGVDELHMYDVYTPIVADADQAIPYEQAKETVLEALQVLGEDYVDLLKEGFSNRWIDVYENVGKRSGAYSSGNSRPHPYVLLNHKDNLDCQFTLAHEMGHALHSYHSCKYQPVSTSDYVIFVAEVASTCNEVLLMRHLLKKTTDKKQRAYLINHFMDQFKGTVYRQTMFAEFELAMGKMAENGQALTADALCQKYHELNKLYFGPDMVSDDQIALEWARIPHFFYNYYVFQYATGFSAAVAIANRILKEGAPAVADYKKFLSGGCSTDPISLLKIAGVDMSSPEPVNSALALFGELVDEMEQLV</sequence>
<proteinExistence type="inferred from homology"/>
<evidence type="ECO:0000256" key="6">
    <source>
        <dbReference type="RuleBase" id="RU368091"/>
    </source>
</evidence>
<keyword evidence="10" id="KW-1185">Reference proteome</keyword>
<dbReference type="GO" id="GO:0046872">
    <property type="term" value="F:metal ion binding"/>
    <property type="evidence" value="ECO:0007669"/>
    <property type="project" value="UniProtKB-UniRule"/>
</dbReference>
<keyword evidence="4 6" id="KW-0862">Zinc</keyword>
<comment type="function">
    <text evidence="6">Has oligopeptidase activity and degrades a variety of small bioactive peptides.</text>
</comment>
<comment type="similarity">
    <text evidence="6">Belongs to the peptidase M3B family.</text>
</comment>
<dbReference type="Pfam" id="PF08439">
    <property type="entry name" value="Peptidase_M3_N"/>
    <property type="match status" value="1"/>
</dbReference>
<dbReference type="SUPFAM" id="SSF55486">
    <property type="entry name" value="Metalloproteases ('zincins'), catalytic domain"/>
    <property type="match status" value="1"/>
</dbReference>
<keyword evidence="5 6" id="KW-0482">Metalloprotease</keyword>
<evidence type="ECO:0000313" key="10">
    <source>
        <dbReference type="Proteomes" id="UP001199319"/>
    </source>
</evidence>
<reference evidence="9" key="1">
    <citation type="submission" date="2021-10" db="EMBL/GenBank/DDBJ databases">
        <title>Anaerobic single-cell dispensing facilitates the cultivation of human gut bacteria.</title>
        <authorList>
            <person name="Afrizal A."/>
        </authorList>
    </citation>
    <scope>NUCLEOTIDE SEQUENCE</scope>
    <source>
        <strain evidence="9">CLA-AA-H272</strain>
    </source>
</reference>
<dbReference type="RefSeq" id="WP_302929015.1">
    <property type="nucleotide sequence ID" value="NZ_JAJEPW010000026.1"/>
</dbReference>
<accession>A0AAE3AFI7</accession>
<gene>
    <name evidence="9" type="primary">pepF</name>
    <name evidence="9" type="ORF">LKD37_09640</name>
</gene>
<dbReference type="Gene3D" id="1.20.140.70">
    <property type="entry name" value="Oligopeptidase f, N-terminal domain"/>
    <property type="match status" value="1"/>
</dbReference>
<comment type="cofactor">
    <cofactor evidence="6">
        <name>Zn(2+)</name>
        <dbReference type="ChEBI" id="CHEBI:29105"/>
    </cofactor>
    <text evidence="6">Binds 1 zinc ion.</text>
</comment>
<evidence type="ECO:0000256" key="2">
    <source>
        <dbReference type="ARBA" id="ARBA00022723"/>
    </source>
</evidence>
<protein>
    <recommendedName>
        <fullName evidence="6">Oligopeptidase F</fullName>
        <ecNumber evidence="6">3.4.24.-</ecNumber>
    </recommendedName>
</protein>
<name>A0AAE3AFI7_9FIRM</name>
<dbReference type="Proteomes" id="UP001199319">
    <property type="component" value="Unassembled WGS sequence"/>
</dbReference>
<comment type="caution">
    <text evidence="9">The sequence shown here is derived from an EMBL/GenBank/DDBJ whole genome shotgun (WGS) entry which is preliminary data.</text>
</comment>
<organism evidence="9 10">
    <name type="scientific">Brotocaccenecus cirricatena</name>
    <dbReference type="NCBI Taxonomy" id="3064195"/>
    <lineage>
        <taxon>Bacteria</taxon>
        <taxon>Bacillati</taxon>
        <taxon>Bacillota</taxon>
        <taxon>Clostridia</taxon>
        <taxon>Eubacteriales</taxon>
        <taxon>Oscillospiraceae</taxon>
        <taxon>Brotocaccenecus</taxon>
    </lineage>
</organism>
<dbReference type="EMBL" id="JAJEPW010000026">
    <property type="protein sequence ID" value="MCC2129777.1"/>
    <property type="molecule type" value="Genomic_DNA"/>
</dbReference>
<keyword evidence="3 6" id="KW-0378">Hydrolase</keyword>
<dbReference type="CDD" id="cd09608">
    <property type="entry name" value="M3B_PepF"/>
    <property type="match status" value="1"/>
</dbReference>
<dbReference type="Pfam" id="PF01432">
    <property type="entry name" value="Peptidase_M3"/>
    <property type="match status" value="1"/>
</dbReference>
<dbReference type="GO" id="GO:0006508">
    <property type="term" value="P:proteolysis"/>
    <property type="evidence" value="ECO:0007669"/>
    <property type="project" value="UniProtKB-KW"/>
</dbReference>
<dbReference type="AlphaFoldDB" id="A0AAE3AFI7"/>
<dbReference type="Gene3D" id="1.10.287.830">
    <property type="entry name" value="putative peptidase helix hairpin domain like"/>
    <property type="match status" value="1"/>
</dbReference>
<dbReference type="PANTHER" id="PTHR11804">
    <property type="entry name" value="PROTEASE M3 THIMET OLIGOPEPTIDASE-RELATED"/>
    <property type="match status" value="1"/>
</dbReference>